<evidence type="ECO:0000313" key="6">
    <source>
        <dbReference type="Proteomes" id="UP000558113"/>
    </source>
</evidence>
<comment type="caution">
    <text evidence="5">The sequence shown here is derived from an EMBL/GenBank/DDBJ whole genome shotgun (WGS) entry which is preliminary data.</text>
</comment>
<dbReference type="OrthoDB" id="3373764at2"/>
<comment type="similarity">
    <text evidence="1">Belongs to the peptidase S51 family.</text>
</comment>
<dbReference type="GO" id="GO:0006508">
    <property type="term" value="P:proteolysis"/>
    <property type="evidence" value="ECO:0007669"/>
    <property type="project" value="UniProtKB-KW"/>
</dbReference>
<reference evidence="5 6" key="1">
    <citation type="submission" date="2020-01" db="EMBL/GenBank/DDBJ databases">
        <title>Paenibacillus soybeanensis sp. nov. isolated from the nodules of soybean (Glycine max(L.) Merr).</title>
        <authorList>
            <person name="Wang H."/>
        </authorList>
    </citation>
    <scope>NUCLEOTIDE SEQUENCE [LARGE SCALE GENOMIC DNA]</scope>
    <source>
        <strain evidence="5 6">DSM 23054</strain>
    </source>
</reference>
<protein>
    <submittedName>
        <fullName evidence="5">Type 1 glutamine amidotransferase-like domain-containing protein</fullName>
    </submittedName>
</protein>
<dbReference type="GO" id="GO:0008236">
    <property type="term" value="F:serine-type peptidase activity"/>
    <property type="evidence" value="ECO:0007669"/>
    <property type="project" value="UniProtKB-KW"/>
</dbReference>
<dbReference type="Pfam" id="PF03575">
    <property type="entry name" value="Peptidase_S51"/>
    <property type="match status" value="1"/>
</dbReference>
<evidence type="ECO:0000313" key="5">
    <source>
        <dbReference type="EMBL" id="NBC68850.1"/>
    </source>
</evidence>
<proteinExistence type="inferred from homology"/>
<keyword evidence="5" id="KW-0315">Glutamine amidotransferase</keyword>
<keyword evidence="2" id="KW-0645">Protease</keyword>
<dbReference type="InterPro" id="IPR005320">
    <property type="entry name" value="Peptidase_S51"/>
</dbReference>
<dbReference type="AlphaFoldDB" id="A0A7X5C035"/>
<dbReference type="Gene3D" id="3.40.50.880">
    <property type="match status" value="1"/>
</dbReference>
<dbReference type="SUPFAM" id="SSF52317">
    <property type="entry name" value="Class I glutamine amidotransferase-like"/>
    <property type="match status" value="1"/>
</dbReference>
<evidence type="ECO:0000256" key="4">
    <source>
        <dbReference type="ARBA" id="ARBA00022825"/>
    </source>
</evidence>
<keyword evidence="5" id="KW-0808">Transferase</keyword>
<dbReference type="RefSeq" id="WP_161696065.1">
    <property type="nucleotide sequence ID" value="NZ_JAAAMU010000003.1"/>
</dbReference>
<gene>
    <name evidence="5" type="ORF">GT003_07610</name>
</gene>
<keyword evidence="3" id="KW-0378">Hydrolase</keyword>
<keyword evidence="4" id="KW-0720">Serine protease</keyword>
<dbReference type="Proteomes" id="UP000558113">
    <property type="component" value="Unassembled WGS sequence"/>
</dbReference>
<name>A0A7X5C035_9BACL</name>
<dbReference type="InterPro" id="IPR029062">
    <property type="entry name" value="Class_I_gatase-like"/>
</dbReference>
<evidence type="ECO:0000256" key="2">
    <source>
        <dbReference type="ARBA" id="ARBA00022670"/>
    </source>
</evidence>
<organism evidence="5 6">
    <name type="scientific">Paenibacillus sacheonensis</name>
    <dbReference type="NCBI Taxonomy" id="742054"/>
    <lineage>
        <taxon>Bacteria</taxon>
        <taxon>Bacillati</taxon>
        <taxon>Bacillota</taxon>
        <taxon>Bacilli</taxon>
        <taxon>Bacillales</taxon>
        <taxon>Paenibacillaceae</taxon>
        <taxon>Paenibacillus</taxon>
    </lineage>
</organism>
<evidence type="ECO:0000256" key="3">
    <source>
        <dbReference type="ARBA" id="ARBA00022801"/>
    </source>
</evidence>
<sequence length="227" mass="24290">MKLLLTSAGILNKSMHDALVDMLGKPIADCNALCIPTAMYGHPWVGPGVKAWEFVSGNSENPMVGLGWKSVGVLELTALPSISKDRWVPLVREADVLLVSGGDALYLCHWMRQSGLADLLPSLQAVYVGMSAGSMVMAPNIGEFFVGWTPPTGGDETLSLIDFAIFPHLDHELLPGNTMAAAERWAAGMQGLAYAIDDQTAIQVIDGAVEVISEGKWNYFSACIQKG</sequence>
<accession>A0A7X5C035</accession>
<dbReference type="GO" id="GO:0016740">
    <property type="term" value="F:transferase activity"/>
    <property type="evidence" value="ECO:0007669"/>
    <property type="project" value="UniProtKB-KW"/>
</dbReference>
<keyword evidence="6" id="KW-1185">Reference proteome</keyword>
<dbReference type="EMBL" id="JAAAMU010000003">
    <property type="protein sequence ID" value="NBC68850.1"/>
    <property type="molecule type" value="Genomic_DNA"/>
</dbReference>
<evidence type="ECO:0000256" key="1">
    <source>
        <dbReference type="ARBA" id="ARBA00006534"/>
    </source>
</evidence>